<dbReference type="EMBL" id="CM039434">
    <property type="protein sequence ID" value="KAI4322502.1"/>
    <property type="molecule type" value="Genomic_DNA"/>
</dbReference>
<dbReference type="Proteomes" id="UP000828941">
    <property type="component" value="Chromosome 9"/>
</dbReference>
<accession>A0ACB9MFW2</accession>
<proteinExistence type="predicted"/>
<gene>
    <name evidence="1" type="ORF">L6164_022191</name>
</gene>
<name>A0ACB9MFW2_BAUVA</name>
<keyword evidence="2" id="KW-1185">Reference proteome</keyword>
<comment type="caution">
    <text evidence="1">The sequence shown here is derived from an EMBL/GenBank/DDBJ whole genome shotgun (WGS) entry which is preliminary data.</text>
</comment>
<reference evidence="1 2" key="1">
    <citation type="journal article" date="2022" name="DNA Res.">
        <title>Chromosomal-level genome assembly of the orchid tree Bauhinia variegata (Leguminosae; Cercidoideae) supports the allotetraploid origin hypothesis of Bauhinia.</title>
        <authorList>
            <person name="Zhong Y."/>
            <person name="Chen Y."/>
            <person name="Zheng D."/>
            <person name="Pang J."/>
            <person name="Liu Y."/>
            <person name="Luo S."/>
            <person name="Meng S."/>
            <person name="Qian L."/>
            <person name="Wei D."/>
            <person name="Dai S."/>
            <person name="Zhou R."/>
        </authorList>
    </citation>
    <scope>NUCLEOTIDE SEQUENCE [LARGE SCALE GENOMIC DNA]</scope>
    <source>
        <strain evidence="1">BV-YZ2020</strain>
    </source>
</reference>
<protein>
    <submittedName>
        <fullName evidence="1">Uncharacterized protein</fullName>
    </submittedName>
</protein>
<evidence type="ECO:0000313" key="1">
    <source>
        <dbReference type="EMBL" id="KAI4322502.1"/>
    </source>
</evidence>
<evidence type="ECO:0000313" key="2">
    <source>
        <dbReference type="Proteomes" id="UP000828941"/>
    </source>
</evidence>
<organism evidence="1 2">
    <name type="scientific">Bauhinia variegata</name>
    <name type="common">Purple orchid tree</name>
    <name type="synonym">Phanera variegata</name>
    <dbReference type="NCBI Taxonomy" id="167791"/>
    <lineage>
        <taxon>Eukaryota</taxon>
        <taxon>Viridiplantae</taxon>
        <taxon>Streptophyta</taxon>
        <taxon>Embryophyta</taxon>
        <taxon>Tracheophyta</taxon>
        <taxon>Spermatophyta</taxon>
        <taxon>Magnoliopsida</taxon>
        <taxon>eudicotyledons</taxon>
        <taxon>Gunneridae</taxon>
        <taxon>Pentapetalae</taxon>
        <taxon>rosids</taxon>
        <taxon>fabids</taxon>
        <taxon>Fabales</taxon>
        <taxon>Fabaceae</taxon>
        <taxon>Cercidoideae</taxon>
        <taxon>Cercideae</taxon>
        <taxon>Bauhiniinae</taxon>
        <taxon>Bauhinia</taxon>
    </lineage>
</organism>
<sequence>MTQPVLLPSPPALSRREKRGVGEVAGGATAECVAVCCCFPCAVMDMVVLAVYKVPAGLCKKAIHKSNRQRSLKNNENSSNTVLLQRARNPSDEIVKTTLEEHLSKADMPKKGDEATEQCDMEKELHAQFNGTGFWRGPSRH</sequence>